<comment type="similarity">
    <text evidence="3">Belongs to the bacterial histone-like protein family.</text>
</comment>
<dbReference type="InterPro" id="IPR010992">
    <property type="entry name" value="IHF-like_DNA-bd_dom_sf"/>
</dbReference>
<dbReference type="GO" id="GO:0030261">
    <property type="term" value="P:chromosome condensation"/>
    <property type="evidence" value="ECO:0007669"/>
    <property type="project" value="UniProtKB-KW"/>
</dbReference>
<dbReference type="AlphaFoldDB" id="A0A414PU99"/>
<sequence>MTKKEFIELYAEKGNLTKKEAEKNINLFLESVEESLVKGDEVTFVGWGKWEVVERAAREVRSPQSKEIIKVPAKKAVKFKVGKLLADKIK</sequence>
<dbReference type="PANTHER" id="PTHR33175:SF3">
    <property type="entry name" value="DNA-BINDING PROTEIN HU-BETA"/>
    <property type="match status" value="1"/>
</dbReference>
<evidence type="ECO:0000313" key="5">
    <source>
        <dbReference type="Proteomes" id="UP000284676"/>
    </source>
</evidence>
<protein>
    <submittedName>
        <fullName evidence="4">HU family DNA-binding protein</fullName>
    </submittedName>
</protein>
<dbReference type="SMART" id="SM00411">
    <property type="entry name" value="BHL"/>
    <property type="match status" value="1"/>
</dbReference>
<dbReference type="Pfam" id="PF00216">
    <property type="entry name" value="Bac_DNA_binding"/>
    <property type="match status" value="1"/>
</dbReference>
<dbReference type="GeneID" id="62763799"/>
<comment type="caution">
    <text evidence="4">The sequence shown here is derived from an EMBL/GenBank/DDBJ whole genome shotgun (WGS) entry which is preliminary data.</text>
</comment>
<proteinExistence type="inferred from homology"/>
<evidence type="ECO:0000256" key="2">
    <source>
        <dbReference type="ARBA" id="ARBA00023125"/>
    </source>
</evidence>
<keyword evidence="2 4" id="KW-0238">DNA-binding</keyword>
<keyword evidence="1" id="KW-0226">DNA condensation</keyword>
<dbReference type="GO" id="GO:0030527">
    <property type="term" value="F:structural constituent of chromatin"/>
    <property type="evidence" value="ECO:0007669"/>
    <property type="project" value="InterPro"/>
</dbReference>
<name>A0A414PU99_FUSMR</name>
<dbReference type="CDD" id="cd13831">
    <property type="entry name" value="HU"/>
    <property type="match status" value="1"/>
</dbReference>
<dbReference type="InterPro" id="IPR000119">
    <property type="entry name" value="Hist_DNA-bd"/>
</dbReference>
<dbReference type="RefSeq" id="WP_005885434.1">
    <property type="nucleotide sequence ID" value="NZ_CABMMQ010000002.1"/>
</dbReference>
<dbReference type="Proteomes" id="UP000284676">
    <property type="component" value="Unassembled WGS sequence"/>
</dbReference>
<reference evidence="4 5" key="1">
    <citation type="submission" date="2018-08" db="EMBL/GenBank/DDBJ databases">
        <title>A genome reference for cultivated species of the human gut microbiota.</title>
        <authorList>
            <person name="Zou Y."/>
            <person name="Xue W."/>
            <person name="Luo G."/>
        </authorList>
    </citation>
    <scope>NUCLEOTIDE SEQUENCE [LARGE SCALE GENOMIC DNA]</scope>
    <source>
        <strain evidence="4 5">AM25-1</strain>
    </source>
</reference>
<organism evidence="4 5">
    <name type="scientific">Fusobacterium mortiferum</name>
    <dbReference type="NCBI Taxonomy" id="850"/>
    <lineage>
        <taxon>Bacteria</taxon>
        <taxon>Fusobacteriati</taxon>
        <taxon>Fusobacteriota</taxon>
        <taxon>Fusobacteriia</taxon>
        <taxon>Fusobacteriales</taxon>
        <taxon>Fusobacteriaceae</taxon>
        <taxon>Fusobacterium</taxon>
    </lineage>
</organism>
<dbReference type="GO" id="GO:0003677">
    <property type="term" value="F:DNA binding"/>
    <property type="evidence" value="ECO:0007669"/>
    <property type="project" value="UniProtKB-KW"/>
</dbReference>
<accession>A0A414PU99</accession>
<dbReference type="Gene3D" id="4.10.520.10">
    <property type="entry name" value="IHF-like DNA-binding proteins"/>
    <property type="match status" value="1"/>
</dbReference>
<evidence type="ECO:0000256" key="1">
    <source>
        <dbReference type="ARBA" id="ARBA00023067"/>
    </source>
</evidence>
<dbReference type="PRINTS" id="PR01727">
    <property type="entry name" value="DNABINDINGHU"/>
</dbReference>
<gene>
    <name evidence="4" type="ORF">DW663_07380</name>
</gene>
<evidence type="ECO:0000313" key="4">
    <source>
        <dbReference type="EMBL" id="RHF72165.1"/>
    </source>
</evidence>
<dbReference type="PANTHER" id="PTHR33175">
    <property type="entry name" value="DNA-BINDING PROTEIN HU"/>
    <property type="match status" value="1"/>
</dbReference>
<dbReference type="SUPFAM" id="SSF47729">
    <property type="entry name" value="IHF-like DNA-binding proteins"/>
    <property type="match status" value="1"/>
</dbReference>
<evidence type="ECO:0000256" key="3">
    <source>
        <dbReference type="RuleBase" id="RU003939"/>
    </source>
</evidence>
<dbReference type="GO" id="GO:0005829">
    <property type="term" value="C:cytosol"/>
    <property type="evidence" value="ECO:0007669"/>
    <property type="project" value="TreeGrafter"/>
</dbReference>
<dbReference type="EMBL" id="QRHL01000010">
    <property type="protein sequence ID" value="RHF72165.1"/>
    <property type="molecule type" value="Genomic_DNA"/>
</dbReference>